<evidence type="ECO:0008006" key="4">
    <source>
        <dbReference type="Google" id="ProtNLM"/>
    </source>
</evidence>
<feature type="chain" id="PRO_5045383271" description="DUF4124 domain-containing protein" evidence="1">
    <location>
        <begin position="18"/>
        <end position="156"/>
    </location>
</feature>
<reference evidence="2 3" key="1">
    <citation type="submission" date="2018-06" db="EMBL/GenBank/DDBJ databases">
        <title>Genomic Encyclopedia of Type Strains, Phase III (KMG-III): the genomes of soil and plant-associated and newly described type strains.</title>
        <authorList>
            <person name="Whitman W."/>
        </authorList>
    </citation>
    <scope>NUCLEOTIDE SEQUENCE [LARGE SCALE GENOMIC DNA]</scope>
    <source>
        <strain evidence="2 3">JC5</strain>
    </source>
</reference>
<keyword evidence="3" id="KW-1185">Reference proteome</keyword>
<keyword evidence="1" id="KW-0732">Signal</keyword>
<gene>
    <name evidence="2" type="ORF">C8J23_101154</name>
</gene>
<name>A0ABX5PTC6_9GAMM</name>
<accession>A0ABX5PTC6</accession>
<organism evidence="2 3">
    <name type="scientific">Shewanella chilikensis</name>
    <dbReference type="NCBI Taxonomy" id="558541"/>
    <lineage>
        <taxon>Bacteria</taxon>
        <taxon>Pseudomonadati</taxon>
        <taxon>Pseudomonadota</taxon>
        <taxon>Gammaproteobacteria</taxon>
        <taxon>Alteromonadales</taxon>
        <taxon>Shewanellaceae</taxon>
        <taxon>Shewanella</taxon>
    </lineage>
</organism>
<protein>
    <recommendedName>
        <fullName evidence="4">DUF4124 domain-containing protein</fullName>
    </recommendedName>
</protein>
<evidence type="ECO:0000313" key="2">
    <source>
        <dbReference type="EMBL" id="PYE61112.1"/>
    </source>
</evidence>
<dbReference type="EMBL" id="QJSY01000001">
    <property type="protein sequence ID" value="PYE61112.1"/>
    <property type="molecule type" value="Genomic_DNA"/>
</dbReference>
<evidence type="ECO:0000256" key="1">
    <source>
        <dbReference type="SAM" id="SignalP"/>
    </source>
</evidence>
<comment type="caution">
    <text evidence="2">The sequence shown here is derived from an EMBL/GenBank/DDBJ whole genome shotgun (WGS) entry which is preliminary data.</text>
</comment>
<proteinExistence type="predicted"/>
<dbReference type="Proteomes" id="UP000247584">
    <property type="component" value="Unassembled WGS sequence"/>
</dbReference>
<dbReference type="RefSeq" id="WP_101054375.1">
    <property type="nucleotide sequence ID" value="NZ_BMXX01000017.1"/>
</dbReference>
<feature type="signal peptide" evidence="1">
    <location>
        <begin position="1"/>
        <end position="17"/>
    </location>
</feature>
<sequence length="156" mass="17705">MRTILLILALGSSAAFAEVYECEPGVFQAEPCSIDSKPLELRQGSNVEYRVPPKVEYEPAVEEKPSTDMTNNHPCYGKKIPRDAIRWRHLAICMTESQMLSIAGPQQYNVYEYYKDGKHYKEYRFTEPRYGFPSYAIVEGGYVVDPGGSKSFSNSQ</sequence>
<evidence type="ECO:0000313" key="3">
    <source>
        <dbReference type="Proteomes" id="UP000247584"/>
    </source>
</evidence>